<dbReference type="Pfam" id="PF00072">
    <property type="entry name" value="Response_reg"/>
    <property type="match status" value="1"/>
</dbReference>
<proteinExistence type="predicted"/>
<dbReference type="SMART" id="SM00448">
    <property type="entry name" value="REC"/>
    <property type="match status" value="1"/>
</dbReference>
<dbReference type="InterPro" id="IPR016032">
    <property type="entry name" value="Sig_transdc_resp-reg_C-effctor"/>
</dbReference>
<dbReference type="Gene3D" id="3.40.50.2300">
    <property type="match status" value="1"/>
</dbReference>
<reference evidence="10 11" key="1">
    <citation type="submission" date="2023-10" db="EMBL/GenBank/DDBJ databases">
        <title>Bacteria for the degradation of biodegradable plastic PBAT(Polybutylene adipate terephthalate).</title>
        <authorList>
            <person name="Weon H.-Y."/>
            <person name="Yeon J."/>
        </authorList>
    </citation>
    <scope>NUCLEOTIDE SEQUENCE [LARGE SCALE GENOMIC DNA]</scope>
    <source>
        <strain evidence="10 11">SBD 7-3</strain>
    </source>
</reference>
<keyword evidence="11" id="KW-1185">Reference proteome</keyword>
<dbReference type="PROSITE" id="PS50110">
    <property type="entry name" value="RESPONSE_REGULATORY"/>
    <property type="match status" value="1"/>
</dbReference>
<feature type="domain" description="Response regulatory" evidence="8">
    <location>
        <begin position="6"/>
        <end position="119"/>
    </location>
</feature>
<keyword evidence="5" id="KW-0804">Transcription</keyword>
<evidence type="ECO:0000259" key="9">
    <source>
        <dbReference type="PROSITE" id="PS51755"/>
    </source>
</evidence>
<evidence type="ECO:0000313" key="10">
    <source>
        <dbReference type="EMBL" id="WOB07504.1"/>
    </source>
</evidence>
<keyword evidence="1 6" id="KW-0597">Phosphoprotein</keyword>
<name>A0ABZ0CRA0_9BURK</name>
<dbReference type="SMART" id="SM00862">
    <property type="entry name" value="Trans_reg_C"/>
    <property type="match status" value="1"/>
</dbReference>
<dbReference type="Gene3D" id="6.10.250.690">
    <property type="match status" value="1"/>
</dbReference>
<feature type="DNA-binding region" description="OmpR/PhoB-type" evidence="7">
    <location>
        <begin position="136"/>
        <end position="236"/>
    </location>
</feature>
<dbReference type="InterPro" id="IPR001867">
    <property type="entry name" value="OmpR/PhoB-type_DNA-bd"/>
</dbReference>
<dbReference type="SUPFAM" id="SSF46894">
    <property type="entry name" value="C-terminal effector domain of the bipartite response regulators"/>
    <property type="match status" value="1"/>
</dbReference>
<protein>
    <submittedName>
        <fullName evidence="10">Response regulator</fullName>
    </submittedName>
</protein>
<dbReference type="PANTHER" id="PTHR48111">
    <property type="entry name" value="REGULATOR OF RPOS"/>
    <property type="match status" value="1"/>
</dbReference>
<dbReference type="EMBL" id="CP136336">
    <property type="protein sequence ID" value="WOB07504.1"/>
    <property type="molecule type" value="Genomic_DNA"/>
</dbReference>
<dbReference type="Gene3D" id="1.10.10.10">
    <property type="entry name" value="Winged helix-like DNA-binding domain superfamily/Winged helix DNA-binding domain"/>
    <property type="match status" value="1"/>
</dbReference>
<evidence type="ECO:0000256" key="1">
    <source>
        <dbReference type="ARBA" id="ARBA00022553"/>
    </source>
</evidence>
<keyword evidence="4 7" id="KW-0238">DNA-binding</keyword>
<dbReference type="PROSITE" id="PS51755">
    <property type="entry name" value="OMPR_PHOB"/>
    <property type="match status" value="1"/>
</dbReference>
<dbReference type="Pfam" id="PF00486">
    <property type="entry name" value="Trans_reg_C"/>
    <property type="match status" value="1"/>
</dbReference>
<dbReference type="InterPro" id="IPR011006">
    <property type="entry name" value="CheY-like_superfamily"/>
</dbReference>
<evidence type="ECO:0000313" key="11">
    <source>
        <dbReference type="Proteomes" id="UP001303946"/>
    </source>
</evidence>
<dbReference type="SUPFAM" id="SSF52172">
    <property type="entry name" value="CheY-like"/>
    <property type="match status" value="1"/>
</dbReference>
<dbReference type="InterPro" id="IPR036388">
    <property type="entry name" value="WH-like_DNA-bd_sf"/>
</dbReference>
<dbReference type="CDD" id="cd00383">
    <property type="entry name" value="trans_reg_C"/>
    <property type="match status" value="1"/>
</dbReference>
<sequence>MERTPHILVVDDDVEIQKLTKRHLQEFGFLVTVAGNGREMFKALKEWRIDLVVLDVLMPGQDGFALCRELRTTTQLPVIMVTALRDEADRVIGLELGADDYLVKPFGPRELMARIKAVLRRTQSPSKSATEGDAAIIAYSFAGWRLHMVERELQSRDGTVVPLSTREFALLTTFVEHPQRPLSREQLADMVAGRDSGPFDRSIDILVSRLRRKVEDGGKEPSLIKTVRGEGYQLCAEVQRHHRHGQPDTALG</sequence>
<evidence type="ECO:0000256" key="5">
    <source>
        <dbReference type="ARBA" id="ARBA00023163"/>
    </source>
</evidence>
<dbReference type="PANTHER" id="PTHR48111:SF4">
    <property type="entry name" value="DNA-BINDING DUAL TRANSCRIPTIONAL REGULATOR OMPR"/>
    <property type="match status" value="1"/>
</dbReference>
<evidence type="ECO:0000259" key="8">
    <source>
        <dbReference type="PROSITE" id="PS50110"/>
    </source>
</evidence>
<accession>A0ABZ0CRA0</accession>
<evidence type="ECO:0000256" key="4">
    <source>
        <dbReference type="ARBA" id="ARBA00023125"/>
    </source>
</evidence>
<feature type="domain" description="OmpR/PhoB-type" evidence="9">
    <location>
        <begin position="136"/>
        <end position="236"/>
    </location>
</feature>
<evidence type="ECO:0000256" key="6">
    <source>
        <dbReference type="PROSITE-ProRule" id="PRU00169"/>
    </source>
</evidence>
<evidence type="ECO:0000256" key="2">
    <source>
        <dbReference type="ARBA" id="ARBA00023012"/>
    </source>
</evidence>
<keyword evidence="3" id="KW-0805">Transcription regulation</keyword>
<dbReference type="RefSeq" id="WP_316700163.1">
    <property type="nucleotide sequence ID" value="NZ_CP136336.1"/>
</dbReference>
<dbReference type="InterPro" id="IPR001789">
    <property type="entry name" value="Sig_transdc_resp-reg_receiver"/>
</dbReference>
<dbReference type="Proteomes" id="UP001303946">
    <property type="component" value="Chromosome"/>
</dbReference>
<dbReference type="InterPro" id="IPR039420">
    <property type="entry name" value="WalR-like"/>
</dbReference>
<organism evidence="10 11">
    <name type="scientific">Piscinibacter gummiphilus</name>
    <dbReference type="NCBI Taxonomy" id="946333"/>
    <lineage>
        <taxon>Bacteria</taxon>
        <taxon>Pseudomonadati</taxon>
        <taxon>Pseudomonadota</taxon>
        <taxon>Betaproteobacteria</taxon>
        <taxon>Burkholderiales</taxon>
        <taxon>Sphaerotilaceae</taxon>
        <taxon>Piscinibacter</taxon>
    </lineage>
</organism>
<keyword evidence="2" id="KW-0902">Two-component regulatory system</keyword>
<gene>
    <name evidence="10" type="ORF">RXV79_21660</name>
</gene>
<evidence type="ECO:0000256" key="3">
    <source>
        <dbReference type="ARBA" id="ARBA00023015"/>
    </source>
</evidence>
<feature type="modified residue" description="4-aspartylphosphate" evidence="6">
    <location>
        <position position="55"/>
    </location>
</feature>
<evidence type="ECO:0000256" key="7">
    <source>
        <dbReference type="PROSITE-ProRule" id="PRU01091"/>
    </source>
</evidence>